<dbReference type="Gene3D" id="3.90.550.10">
    <property type="entry name" value="Spore Coat Polysaccharide Biosynthesis Protein SpsA, Chain A"/>
    <property type="match status" value="1"/>
</dbReference>
<dbReference type="Pfam" id="PF00535">
    <property type="entry name" value="Glycos_transf_2"/>
    <property type="match status" value="1"/>
</dbReference>
<dbReference type="AlphaFoldDB" id="B9XD35"/>
<dbReference type="InterPro" id="IPR029044">
    <property type="entry name" value="Nucleotide-diphossugar_trans"/>
</dbReference>
<organism evidence="2 3">
    <name type="scientific">Pedosphaera parvula (strain Ellin514)</name>
    <dbReference type="NCBI Taxonomy" id="320771"/>
    <lineage>
        <taxon>Bacteria</taxon>
        <taxon>Pseudomonadati</taxon>
        <taxon>Verrucomicrobiota</taxon>
        <taxon>Pedosphaerae</taxon>
        <taxon>Pedosphaerales</taxon>
        <taxon>Pedosphaeraceae</taxon>
        <taxon>Pedosphaera</taxon>
    </lineage>
</organism>
<name>B9XD35_PEDPL</name>
<gene>
    <name evidence="2" type="ORF">Cflav_PD5016</name>
</gene>
<accession>B9XD35</accession>
<dbReference type="PANTHER" id="PTHR43685:SF3">
    <property type="entry name" value="SLR2126 PROTEIN"/>
    <property type="match status" value="1"/>
</dbReference>
<proteinExistence type="predicted"/>
<keyword evidence="2" id="KW-0808">Transferase</keyword>
<dbReference type="OrthoDB" id="153025at2"/>
<feature type="domain" description="Glycosyltransferase 2-like" evidence="1">
    <location>
        <begin position="11"/>
        <end position="172"/>
    </location>
</feature>
<dbReference type="Proteomes" id="UP000003688">
    <property type="component" value="Unassembled WGS sequence"/>
</dbReference>
<dbReference type="InterPro" id="IPR001173">
    <property type="entry name" value="Glyco_trans_2-like"/>
</dbReference>
<dbReference type="SUPFAM" id="SSF53448">
    <property type="entry name" value="Nucleotide-diphospho-sugar transferases"/>
    <property type="match status" value="1"/>
</dbReference>
<dbReference type="EMBL" id="ABOX02000005">
    <property type="protein sequence ID" value="EEF62381.1"/>
    <property type="molecule type" value="Genomic_DNA"/>
</dbReference>
<evidence type="ECO:0000259" key="1">
    <source>
        <dbReference type="Pfam" id="PF00535"/>
    </source>
</evidence>
<protein>
    <submittedName>
        <fullName evidence="2">Glycosyl transferase family 2</fullName>
    </submittedName>
</protein>
<dbReference type="GO" id="GO:0016740">
    <property type="term" value="F:transferase activity"/>
    <property type="evidence" value="ECO:0007669"/>
    <property type="project" value="UniProtKB-KW"/>
</dbReference>
<dbReference type="STRING" id="320771.Cflav_PD5016"/>
<evidence type="ECO:0000313" key="2">
    <source>
        <dbReference type="EMBL" id="EEF62381.1"/>
    </source>
</evidence>
<dbReference type="InterPro" id="IPR050834">
    <property type="entry name" value="Glycosyltransf_2"/>
</dbReference>
<evidence type="ECO:0000313" key="3">
    <source>
        <dbReference type="Proteomes" id="UP000003688"/>
    </source>
</evidence>
<reference evidence="2 3" key="1">
    <citation type="journal article" date="2011" name="J. Bacteriol.">
        <title>Genome sequence of 'Pedosphaera parvula' Ellin514, an aerobic Verrucomicrobial isolate from pasture soil.</title>
        <authorList>
            <person name="Kant R."/>
            <person name="van Passel M.W."/>
            <person name="Sangwan P."/>
            <person name="Palva A."/>
            <person name="Lucas S."/>
            <person name="Copeland A."/>
            <person name="Lapidus A."/>
            <person name="Glavina Del Rio T."/>
            <person name="Dalin E."/>
            <person name="Tice H."/>
            <person name="Bruce D."/>
            <person name="Goodwin L."/>
            <person name="Pitluck S."/>
            <person name="Chertkov O."/>
            <person name="Larimer F.W."/>
            <person name="Land M.L."/>
            <person name="Hauser L."/>
            <person name="Brettin T.S."/>
            <person name="Detter J.C."/>
            <person name="Han S."/>
            <person name="de Vos W.M."/>
            <person name="Janssen P.H."/>
            <person name="Smidt H."/>
        </authorList>
    </citation>
    <scope>NUCLEOTIDE SEQUENCE [LARGE SCALE GENOMIC DNA]</scope>
    <source>
        <strain evidence="2 3">Ellin514</strain>
    </source>
</reference>
<keyword evidence="3" id="KW-1185">Reference proteome</keyword>
<sequence length="318" mass="35561">MEKKRENFDCSVIICTRNCAPSLEKTLQAMGGVCVPAGWRAELIVVDNASTDNTARVARSAQLKNFEVRYLYEEKAGKSNALNSGVAAAQGEVILFTDDDVIPVVDWLDRLATPLLKRKCDAVVGRIELAESLLRPWMDSTHKLWLAAPDLPPDGEVELIGANMGFHRSVLKSVPKYDPELGPGASGFGEETVFSWQLCAAGLRLKSVPEALVVHHPAASRLLRSQWLAAAHKRGKSLAYMLHHWKHGEIRVPAFRAGFLKLKLLLRRMMQPPPPLDGEGAPSWEMSYVAEIEMCRQFLKERRRSRNYEKKGLVKLRV</sequence>
<dbReference type="RefSeq" id="WP_007413733.1">
    <property type="nucleotide sequence ID" value="NZ_ABOX02000005.1"/>
</dbReference>
<comment type="caution">
    <text evidence="2">The sequence shown here is derived from an EMBL/GenBank/DDBJ whole genome shotgun (WGS) entry which is preliminary data.</text>
</comment>
<dbReference type="CDD" id="cd00761">
    <property type="entry name" value="Glyco_tranf_GTA_type"/>
    <property type="match status" value="1"/>
</dbReference>
<dbReference type="PANTHER" id="PTHR43685">
    <property type="entry name" value="GLYCOSYLTRANSFERASE"/>
    <property type="match status" value="1"/>
</dbReference>